<comment type="caution">
    <text evidence="2">The sequence shown here is derived from an EMBL/GenBank/DDBJ whole genome shotgun (WGS) entry which is preliminary data.</text>
</comment>
<feature type="transmembrane region" description="Helical" evidence="1">
    <location>
        <begin position="165"/>
        <end position="184"/>
    </location>
</feature>
<evidence type="ECO:0000256" key="1">
    <source>
        <dbReference type="SAM" id="Phobius"/>
    </source>
</evidence>
<evidence type="ECO:0000313" key="3">
    <source>
        <dbReference type="Proteomes" id="UP000807469"/>
    </source>
</evidence>
<proteinExistence type="predicted"/>
<feature type="transmembrane region" description="Helical" evidence="1">
    <location>
        <begin position="248"/>
        <end position="272"/>
    </location>
</feature>
<feature type="transmembrane region" description="Helical" evidence="1">
    <location>
        <begin position="88"/>
        <end position="107"/>
    </location>
</feature>
<name>A0A9P5YPK4_9AGAR</name>
<keyword evidence="1" id="KW-1133">Transmembrane helix</keyword>
<sequence>MVRCWCEPGGGWAAAQQGSRVGSVASRNADPHLQKRASSQLGLPWVFETGELSWAAVAHAWPTYVGTGLDFGARQAARLSRDTAQKGFAAAVACYVHVLYAAGLLLLRSPTTPLGLDMSGSAVVVGFGGDGLCATDGKHTWPQVNGTRTLTSHVHAVATAAVRPAMRFLYVPSLLLGTVSLRILPYDPSSNASRWNELLGRGGIAIKPTSCEQALMFGPVRGVCARQAPLPCPSNSSLPRSHTLSLRLAPGLILTTTLLGSCSAVCLVVIAAGLRLSTPSHDLDLCRAGKTLYIYDLHTAIVLALVAFSACSAAFDDVLGPAVAVQLHTEEVQRRCVRMQDAFGSSKGRHGDADVGYRLKAEGNGEDLVVAWQAATTRRERGVQQHVAPEVEGWLLRV</sequence>
<dbReference type="Proteomes" id="UP000807469">
    <property type="component" value="Unassembled WGS sequence"/>
</dbReference>
<keyword evidence="1" id="KW-0812">Transmembrane</keyword>
<protein>
    <submittedName>
        <fullName evidence="2">Uncharacterized protein</fullName>
    </submittedName>
</protein>
<feature type="transmembrane region" description="Helical" evidence="1">
    <location>
        <begin position="292"/>
        <end position="315"/>
    </location>
</feature>
<dbReference type="EMBL" id="MU155432">
    <property type="protein sequence ID" value="KAF9473568.1"/>
    <property type="molecule type" value="Genomic_DNA"/>
</dbReference>
<reference evidence="2" key="1">
    <citation type="submission" date="2020-11" db="EMBL/GenBank/DDBJ databases">
        <authorList>
            <consortium name="DOE Joint Genome Institute"/>
            <person name="Ahrendt S."/>
            <person name="Riley R."/>
            <person name="Andreopoulos W."/>
            <person name="Labutti K."/>
            <person name="Pangilinan J."/>
            <person name="Ruiz-Duenas F.J."/>
            <person name="Barrasa J.M."/>
            <person name="Sanchez-Garcia M."/>
            <person name="Camarero S."/>
            <person name="Miyauchi S."/>
            <person name="Serrano A."/>
            <person name="Linde D."/>
            <person name="Babiker R."/>
            <person name="Drula E."/>
            <person name="Ayuso-Fernandez I."/>
            <person name="Pacheco R."/>
            <person name="Padilla G."/>
            <person name="Ferreira P."/>
            <person name="Barriuso J."/>
            <person name="Kellner H."/>
            <person name="Castanera R."/>
            <person name="Alfaro M."/>
            <person name="Ramirez L."/>
            <person name="Pisabarro A.G."/>
            <person name="Kuo A."/>
            <person name="Tritt A."/>
            <person name="Lipzen A."/>
            <person name="He G."/>
            <person name="Yan M."/>
            <person name="Ng V."/>
            <person name="Cullen D."/>
            <person name="Martin F."/>
            <person name="Rosso M.-N."/>
            <person name="Henrissat B."/>
            <person name="Hibbett D."/>
            <person name="Martinez A.T."/>
            <person name="Grigoriev I.V."/>
        </authorList>
    </citation>
    <scope>NUCLEOTIDE SEQUENCE</scope>
    <source>
        <strain evidence="2">CIRM-BRFM 674</strain>
    </source>
</reference>
<organism evidence="2 3">
    <name type="scientific">Pholiota conissans</name>
    <dbReference type="NCBI Taxonomy" id="109636"/>
    <lineage>
        <taxon>Eukaryota</taxon>
        <taxon>Fungi</taxon>
        <taxon>Dikarya</taxon>
        <taxon>Basidiomycota</taxon>
        <taxon>Agaricomycotina</taxon>
        <taxon>Agaricomycetes</taxon>
        <taxon>Agaricomycetidae</taxon>
        <taxon>Agaricales</taxon>
        <taxon>Agaricineae</taxon>
        <taxon>Strophariaceae</taxon>
        <taxon>Pholiota</taxon>
    </lineage>
</organism>
<accession>A0A9P5YPK4</accession>
<evidence type="ECO:0000313" key="2">
    <source>
        <dbReference type="EMBL" id="KAF9473568.1"/>
    </source>
</evidence>
<keyword evidence="1" id="KW-0472">Membrane</keyword>
<gene>
    <name evidence="2" type="ORF">BDN70DRAFT_937338</name>
</gene>
<dbReference type="AlphaFoldDB" id="A0A9P5YPK4"/>
<keyword evidence="3" id="KW-1185">Reference proteome</keyword>